<sequence length="266" mass="30539">MPIRRWIDDTIAWTYGSKGEFSVSSFRKRLENCSPNDQTGSVFQLKGWCPPKVEIFAWQLRKRSVLVREVLCSFGMGQGLSKECLLCLSGSETIYHLFIHCPWSWQLWCTGMSWWEVLSCPNNTLKDWMDGWSGLSPSPRCAKAWCMLFFAVGWTIWEFRNNFIFKRQKSILEQAAYMVKFRVVWWFKFYGSGAQHSVSNMMLNVKESCISIAIPRKLSPGVWIPHVGEKLKFNVDGSARGKPGPAGYGNSQSLCALRRESSPYCP</sequence>
<organism evidence="2 3">
    <name type="scientific">Dipteronia sinensis</name>
    <dbReference type="NCBI Taxonomy" id="43782"/>
    <lineage>
        <taxon>Eukaryota</taxon>
        <taxon>Viridiplantae</taxon>
        <taxon>Streptophyta</taxon>
        <taxon>Embryophyta</taxon>
        <taxon>Tracheophyta</taxon>
        <taxon>Spermatophyta</taxon>
        <taxon>Magnoliopsida</taxon>
        <taxon>eudicotyledons</taxon>
        <taxon>Gunneridae</taxon>
        <taxon>Pentapetalae</taxon>
        <taxon>rosids</taxon>
        <taxon>malvids</taxon>
        <taxon>Sapindales</taxon>
        <taxon>Sapindaceae</taxon>
        <taxon>Hippocastanoideae</taxon>
        <taxon>Acereae</taxon>
        <taxon>Dipteronia</taxon>
    </lineage>
</organism>
<proteinExistence type="predicted"/>
<keyword evidence="3" id="KW-1185">Reference proteome</keyword>
<protein>
    <recommendedName>
        <fullName evidence="1">Reverse transcriptase zinc-binding domain-containing protein</fullName>
    </recommendedName>
</protein>
<dbReference type="AlphaFoldDB" id="A0AAE0EDZ8"/>
<evidence type="ECO:0000259" key="1">
    <source>
        <dbReference type="Pfam" id="PF13966"/>
    </source>
</evidence>
<name>A0AAE0EDZ8_9ROSI</name>
<dbReference type="Pfam" id="PF13966">
    <property type="entry name" value="zf-RVT"/>
    <property type="match status" value="1"/>
</dbReference>
<dbReference type="EMBL" id="JANJYJ010000002">
    <property type="protein sequence ID" value="KAK3224604.1"/>
    <property type="molecule type" value="Genomic_DNA"/>
</dbReference>
<feature type="domain" description="Reverse transcriptase zinc-binding" evidence="1">
    <location>
        <begin position="40"/>
        <end position="108"/>
    </location>
</feature>
<dbReference type="InterPro" id="IPR026960">
    <property type="entry name" value="RVT-Znf"/>
</dbReference>
<evidence type="ECO:0000313" key="2">
    <source>
        <dbReference type="EMBL" id="KAK3224604.1"/>
    </source>
</evidence>
<reference evidence="2" key="1">
    <citation type="journal article" date="2023" name="Plant J.">
        <title>Genome sequences and population genomics provide insights into the demographic history, inbreeding, and mutation load of two 'living fossil' tree species of Dipteronia.</title>
        <authorList>
            <person name="Feng Y."/>
            <person name="Comes H.P."/>
            <person name="Chen J."/>
            <person name="Zhu S."/>
            <person name="Lu R."/>
            <person name="Zhang X."/>
            <person name="Li P."/>
            <person name="Qiu J."/>
            <person name="Olsen K.M."/>
            <person name="Qiu Y."/>
        </authorList>
    </citation>
    <scope>NUCLEOTIDE SEQUENCE</scope>
    <source>
        <strain evidence="2">NBL</strain>
    </source>
</reference>
<evidence type="ECO:0000313" key="3">
    <source>
        <dbReference type="Proteomes" id="UP001281410"/>
    </source>
</evidence>
<dbReference type="Proteomes" id="UP001281410">
    <property type="component" value="Unassembled WGS sequence"/>
</dbReference>
<accession>A0AAE0EDZ8</accession>
<comment type="caution">
    <text evidence="2">The sequence shown here is derived from an EMBL/GenBank/DDBJ whole genome shotgun (WGS) entry which is preliminary data.</text>
</comment>
<gene>
    <name evidence="2" type="ORF">Dsin_004466</name>
</gene>